<organism evidence="1">
    <name type="scientific">marine sediment metagenome</name>
    <dbReference type="NCBI Taxonomy" id="412755"/>
    <lineage>
        <taxon>unclassified sequences</taxon>
        <taxon>metagenomes</taxon>
        <taxon>ecological metagenomes</taxon>
    </lineage>
</organism>
<evidence type="ECO:0000313" key="1">
    <source>
        <dbReference type="EMBL" id="KKK87624.1"/>
    </source>
</evidence>
<comment type="caution">
    <text evidence="1">The sequence shown here is derived from an EMBL/GenBank/DDBJ whole genome shotgun (WGS) entry which is preliminary data.</text>
</comment>
<sequence length="81" mass="9665">MEKEFNAWIILDWRYGNMRILKKTRQVEKIKKQLRPSEIIIDFDLKVKVPEFPIIKAKGEIELPEAKVKEILINSLENNED</sequence>
<accession>A0A0F9BA90</accession>
<reference evidence="1" key="1">
    <citation type="journal article" date="2015" name="Nature">
        <title>Complex archaea that bridge the gap between prokaryotes and eukaryotes.</title>
        <authorList>
            <person name="Spang A."/>
            <person name="Saw J.H."/>
            <person name="Jorgensen S.L."/>
            <person name="Zaremba-Niedzwiedzka K."/>
            <person name="Martijn J."/>
            <person name="Lind A.E."/>
            <person name="van Eijk R."/>
            <person name="Schleper C."/>
            <person name="Guy L."/>
            <person name="Ettema T.J."/>
        </authorList>
    </citation>
    <scope>NUCLEOTIDE SEQUENCE</scope>
</reference>
<protein>
    <submittedName>
        <fullName evidence="1">Uncharacterized protein</fullName>
    </submittedName>
</protein>
<gene>
    <name evidence="1" type="ORF">LCGC14_2751390</name>
</gene>
<dbReference type="AlphaFoldDB" id="A0A0F9BA90"/>
<dbReference type="EMBL" id="LAZR01050312">
    <property type="protein sequence ID" value="KKK87624.1"/>
    <property type="molecule type" value="Genomic_DNA"/>
</dbReference>
<proteinExistence type="predicted"/>
<name>A0A0F9BA90_9ZZZZ</name>